<dbReference type="InterPro" id="IPR004843">
    <property type="entry name" value="Calcineurin-like_PHP"/>
</dbReference>
<dbReference type="Pfam" id="PF00149">
    <property type="entry name" value="Metallophos"/>
    <property type="match status" value="1"/>
</dbReference>
<dbReference type="Proteomes" id="UP000319257">
    <property type="component" value="Unassembled WGS sequence"/>
</dbReference>
<dbReference type="GeneID" id="41975826"/>
<feature type="chain" id="PRO_5021472884" evidence="2">
    <location>
        <begin position="18"/>
        <end position="610"/>
    </location>
</feature>
<keyword evidence="6" id="KW-1185">Reference proteome</keyword>
<name>A0A507AJU7_9PEZI</name>
<protein>
    <submittedName>
        <fullName evidence="5">Uncharacterized protein</fullName>
    </submittedName>
</protein>
<dbReference type="PANTHER" id="PTHR11575:SF43">
    <property type="entry name" value="SER_THR PROTEIN PHOSPHATASE FAMILY (AFU_ORTHOLOGUE AFUA_3G04160)"/>
    <property type="match status" value="1"/>
</dbReference>
<dbReference type="GO" id="GO:0009166">
    <property type="term" value="P:nucleotide catabolic process"/>
    <property type="evidence" value="ECO:0007669"/>
    <property type="project" value="InterPro"/>
</dbReference>
<dbReference type="InterPro" id="IPR014485">
    <property type="entry name" value="Pesterase_C1039"/>
</dbReference>
<dbReference type="InParanoid" id="A0A507AJU7"/>
<comment type="caution">
    <text evidence="5">The sequence shown here is derived from an EMBL/GenBank/DDBJ whole genome shotgun (WGS) entry which is preliminary data.</text>
</comment>
<dbReference type="EMBL" id="SKBQ01000055">
    <property type="protein sequence ID" value="TPX10645.1"/>
    <property type="molecule type" value="Genomic_DNA"/>
</dbReference>
<dbReference type="AlphaFoldDB" id="A0A507AJU7"/>
<feature type="domain" description="Calcineurin-like phosphoesterase" evidence="3">
    <location>
        <begin position="39"/>
        <end position="262"/>
    </location>
</feature>
<dbReference type="Pfam" id="PF21953">
    <property type="entry name" value="NadN_nucleosid_C"/>
    <property type="match status" value="1"/>
</dbReference>
<dbReference type="SUPFAM" id="SSF55816">
    <property type="entry name" value="5'-nucleotidase (syn. UDP-sugar hydrolase), C-terminal domain"/>
    <property type="match status" value="1"/>
</dbReference>
<dbReference type="RefSeq" id="XP_030992356.1">
    <property type="nucleotide sequence ID" value="XM_031143226.1"/>
</dbReference>
<feature type="compositionally biased region" description="Basic and acidic residues" evidence="1">
    <location>
        <begin position="497"/>
        <end position="510"/>
    </location>
</feature>
<keyword evidence="2" id="KW-0732">Signal</keyword>
<dbReference type="Gene3D" id="3.90.780.10">
    <property type="entry name" value="5'-Nucleotidase, C-terminal domain"/>
    <property type="match status" value="2"/>
</dbReference>
<proteinExistence type="predicted"/>
<feature type="signal peptide" evidence="2">
    <location>
        <begin position="1"/>
        <end position="17"/>
    </location>
</feature>
<dbReference type="OrthoDB" id="7722975at2759"/>
<dbReference type="InterPro" id="IPR006179">
    <property type="entry name" value="5_nucleotidase/apyrase"/>
</dbReference>
<dbReference type="GO" id="GO:0005829">
    <property type="term" value="C:cytosol"/>
    <property type="evidence" value="ECO:0007669"/>
    <property type="project" value="TreeGrafter"/>
</dbReference>
<reference evidence="5 6" key="1">
    <citation type="submission" date="2019-06" db="EMBL/GenBank/DDBJ databases">
        <title>Draft genome sequence of the filamentous fungus Phialemoniopsis curvata isolated from diesel fuel.</title>
        <authorList>
            <person name="Varaljay V.A."/>
            <person name="Lyon W.J."/>
            <person name="Crouch A.L."/>
            <person name="Drake C.E."/>
            <person name="Hollomon J.M."/>
            <person name="Nadeau L.J."/>
            <person name="Nunn H.S."/>
            <person name="Stevenson B.S."/>
            <person name="Bojanowski C.L."/>
            <person name="Crookes-Goodson W.J."/>
        </authorList>
    </citation>
    <scope>NUCLEOTIDE SEQUENCE [LARGE SCALE GENOMIC DNA]</scope>
    <source>
        <strain evidence="5 6">D216</strain>
    </source>
</reference>
<accession>A0A507AJU7</accession>
<evidence type="ECO:0000256" key="2">
    <source>
        <dbReference type="SAM" id="SignalP"/>
    </source>
</evidence>
<feature type="domain" description="Putative 5'-nucleotidase C-terminal" evidence="4">
    <location>
        <begin position="364"/>
        <end position="573"/>
    </location>
</feature>
<dbReference type="FunCoup" id="A0A507AJU7">
    <property type="interactions" value="14"/>
</dbReference>
<dbReference type="InterPro" id="IPR036907">
    <property type="entry name" value="5'-Nucleotdase_C_sf"/>
</dbReference>
<dbReference type="FunFam" id="3.90.780.10:FF:000009">
    <property type="entry name" value="Ser/Thr protein phosphatase family"/>
    <property type="match status" value="1"/>
</dbReference>
<evidence type="ECO:0000313" key="5">
    <source>
        <dbReference type="EMBL" id="TPX10645.1"/>
    </source>
</evidence>
<dbReference type="InterPro" id="IPR029052">
    <property type="entry name" value="Metallo-depent_PP-like"/>
</dbReference>
<evidence type="ECO:0000259" key="4">
    <source>
        <dbReference type="Pfam" id="PF21953"/>
    </source>
</evidence>
<gene>
    <name evidence="5" type="ORF">E0L32_008379</name>
</gene>
<evidence type="ECO:0000313" key="6">
    <source>
        <dbReference type="Proteomes" id="UP000319257"/>
    </source>
</evidence>
<dbReference type="InterPro" id="IPR041823">
    <property type="entry name" value="YHR202W_N"/>
</dbReference>
<feature type="region of interest" description="Disordered" evidence="1">
    <location>
        <begin position="496"/>
        <end position="526"/>
    </location>
</feature>
<dbReference type="GO" id="GO:0016787">
    <property type="term" value="F:hydrolase activity"/>
    <property type="evidence" value="ECO:0007669"/>
    <property type="project" value="InterPro"/>
</dbReference>
<dbReference type="Gene3D" id="3.60.21.10">
    <property type="match status" value="1"/>
</dbReference>
<dbReference type="CDD" id="cd07407">
    <property type="entry name" value="MPP_YHR202W_N"/>
    <property type="match status" value="1"/>
</dbReference>
<dbReference type="STRING" id="1093900.A0A507AJU7"/>
<evidence type="ECO:0000256" key="1">
    <source>
        <dbReference type="SAM" id="MobiDB-lite"/>
    </source>
</evidence>
<sequence>MRTGIALLGAAASLSRAMQPNAAEPVPAPMRDLQWGQLNFLHTTDTHGWHGGHLQESQYSADWGDYVSFAAHMRKRADDEGRDLLLVDTGDRVEGNGLYDSSSPKGKYTYDIFKEQDIDIICTGNHELYHRHTADAERDQTVPNFGGKYIASNLDYIEPNTGKQVPMAQRYTKFKTKNQNITIVAFGFLFDFTGNANNTVVKPVEGVVKEDWFQQAIREKPDIFVVIGHVGVQMDEFKAIFDAIRTQNWFTPIAFFGGHAHVRDATKYDAKAFAMASGRYFETIGWMSVDGIDKKSKKGGDVSTQASVKFQRRYIDNNLLGLYHHTGLNETTFPTDHGRKVTDMIAKARKALDLDKTYGCAPQDYWMSRAPFPSNESIYTWLETQVLPDVTVNKTRKHVPRLSILNTGTIRFDIFEGPFTVDTTYIISPFTSGLNYVPDVPYFIAKKVITILNAGGPIFEGSGLDSRFLTSPEQWYRKGPRVASGHGEGKGMLLESTEQKPLGDDDDAKRPKLVSGYTTEDDIGDDGDDAEHEAISFYNVPNCIQAEIDFPEGGEEPEKVDVVFGDFITPWVVLALKFSGGDYSEKDVARYMEGSFTEAMAGWIKDNWKC</sequence>
<dbReference type="PIRSF" id="PIRSF017316">
    <property type="entry name" value="Pesterase_C1039"/>
    <property type="match status" value="1"/>
</dbReference>
<dbReference type="InterPro" id="IPR053828">
    <property type="entry name" value="Nucleosidase_C"/>
</dbReference>
<dbReference type="SUPFAM" id="SSF56300">
    <property type="entry name" value="Metallo-dependent phosphatases"/>
    <property type="match status" value="1"/>
</dbReference>
<organism evidence="5 6">
    <name type="scientific">Thyridium curvatum</name>
    <dbReference type="NCBI Taxonomy" id="1093900"/>
    <lineage>
        <taxon>Eukaryota</taxon>
        <taxon>Fungi</taxon>
        <taxon>Dikarya</taxon>
        <taxon>Ascomycota</taxon>
        <taxon>Pezizomycotina</taxon>
        <taxon>Sordariomycetes</taxon>
        <taxon>Sordariomycetidae</taxon>
        <taxon>Thyridiales</taxon>
        <taxon>Thyridiaceae</taxon>
        <taxon>Thyridium</taxon>
    </lineage>
</organism>
<evidence type="ECO:0000259" key="3">
    <source>
        <dbReference type="Pfam" id="PF00149"/>
    </source>
</evidence>
<dbReference type="FunFam" id="3.90.780.10:FF:000008">
    <property type="entry name" value="Ser/Thr protein phosphatase family"/>
    <property type="match status" value="1"/>
</dbReference>
<dbReference type="FunFam" id="3.60.21.10:FF:000043">
    <property type="entry name" value="Ser/Thr protein phosphatase family"/>
    <property type="match status" value="1"/>
</dbReference>
<dbReference type="GO" id="GO:0005576">
    <property type="term" value="C:extracellular region"/>
    <property type="evidence" value="ECO:0007669"/>
    <property type="project" value="UniProtKB-ARBA"/>
</dbReference>
<dbReference type="PANTHER" id="PTHR11575">
    <property type="entry name" value="5'-NUCLEOTIDASE-RELATED"/>
    <property type="match status" value="1"/>
</dbReference>